<evidence type="ECO:0000313" key="3">
    <source>
        <dbReference type="Proteomes" id="UP000236047"/>
    </source>
</evidence>
<keyword evidence="3" id="KW-1185">Reference proteome</keyword>
<dbReference type="EMBL" id="LJSN01000005">
    <property type="protein sequence ID" value="PNE36291.1"/>
    <property type="molecule type" value="Genomic_DNA"/>
</dbReference>
<dbReference type="RefSeq" id="WP_102926706.1">
    <property type="nucleotide sequence ID" value="NZ_LJSN01000005.1"/>
</dbReference>
<gene>
    <name evidence="2" type="ORF">AOB60_39990</name>
</gene>
<reference evidence="3" key="1">
    <citation type="submission" date="2015-09" db="EMBL/GenBank/DDBJ databases">
        <authorList>
            <person name="Graham D.E."/>
            <person name="Mahan K.M."/>
            <person name="Klingeman D.M."/>
            <person name="Fida T."/>
            <person name="Giannone R.J."/>
            <person name="Hettich R.L."/>
            <person name="Parry R.J."/>
            <person name="Spain J.C."/>
        </authorList>
    </citation>
    <scope>NUCLEOTIDE SEQUENCE [LARGE SCALE GENOMIC DNA]</scope>
    <source>
        <strain evidence="3">JCM 4701</strain>
    </source>
</reference>
<sequence>MQYEYDPDNAQRPGSPLRLLPWETWDGRPCYLAASGDGNGYLSRRADRMEEQQMHNAAVAYTDAETTLRNAAAGPLLLRLMLKRTTTALGNTLRIADSRLGRLPAPSDNGDHNQSEHGERP</sequence>
<evidence type="ECO:0000313" key="2">
    <source>
        <dbReference type="EMBL" id="PNE36291.1"/>
    </source>
</evidence>
<protein>
    <submittedName>
        <fullName evidence="2">Uncharacterized protein</fullName>
    </submittedName>
</protein>
<accession>A0A2N8P5L8</accession>
<feature type="region of interest" description="Disordered" evidence="1">
    <location>
        <begin position="97"/>
        <end position="121"/>
    </location>
</feature>
<proteinExistence type="predicted"/>
<organism evidence="2 3">
    <name type="scientific">Streptomyces noursei</name>
    <name type="common">Streptomyces albulus</name>
    <dbReference type="NCBI Taxonomy" id="1971"/>
    <lineage>
        <taxon>Bacteria</taxon>
        <taxon>Bacillati</taxon>
        <taxon>Actinomycetota</taxon>
        <taxon>Actinomycetes</taxon>
        <taxon>Kitasatosporales</taxon>
        <taxon>Streptomycetaceae</taxon>
        <taxon>Streptomyces</taxon>
    </lineage>
</organism>
<feature type="compositionally biased region" description="Basic and acidic residues" evidence="1">
    <location>
        <begin position="109"/>
        <end position="121"/>
    </location>
</feature>
<dbReference type="Proteomes" id="UP000236047">
    <property type="component" value="Unassembled WGS sequence"/>
</dbReference>
<name>A0A2N8P5L8_STRNR</name>
<comment type="caution">
    <text evidence="2">The sequence shown here is derived from an EMBL/GenBank/DDBJ whole genome shotgun (WGS) entry which is preliminary data.</text>
</comment>
<dbReference type="AlphaFoldDB" id="A0A2N8P5L8"/>
<evidence type="ECO:0000256" key="1">
    <source>
        <dbReference type="SAM" id="MobiDB-lite"/>
    </source>
</evidence>